<feature type="transmembrane region" description="Helical" evidence="1">
    <location>
        <begin position="238"/>
        <end position="261"/>
    </location>
</feature>
<reference evidence="2 3" key="1">
    <citation type="submission" date="2020-01" db="EMBL/GenBank/DDBJ databases">
        <title>The draft genome sequence of Corallococcus exiguus DSM 14696.</title>
        <authorList>
            <person name="Zhang X."/>
            <person name="Zhu H."/>
        </authorList>
    </citation>
    <scope>NUCLEOTIDE SEQUENCE [LARGE SCALE GENOMIC DNA]</scope>
    <source>
        <strain evidence="2 3">DSM 14696</strain>
    </source>
</reference>
<keyword evidence="3" id="KW-1185">Reference proteome</keyword>
<feature type="transmembrane region" description="Helical" evidence="1">
    <location>
        <begin position="273"/>
        <end position="296"/>
    </location>
</feature>
<keyword evidence="1" id="KW-0472">Membrane</keyword>
<keyword evidence="1" id="KW-1133">Transmembrane helix</keyword>
<evidence type="ECO:0000256" key="1">
    <source>
        <dbReference type="SAM" id="Phobius"/>
    </source>
</evidence>
<dbReference type="EMBL" id="JAAAPK010000001">
    <property type="protein sequence ID" value="NBC39007.1"/>
    <property type="molecule type" value="Genomic_DNA"/>
</dbReference>
<protein>
    <submittedName>
        <fullName evidence="2">Uncharacterized protein</fullName>
    </submittedName>
</protein>
<dbReference type="RefSeq" id="WP_139914835.1">
    <property type="nucleotide sequence ID" value="NZ_CBCSLE010000022.1"/>
</dbReference>
<sequence>MSPGFLGLAVATVLALTPLTLRAWRRAWARRRWRALGPILELSPFPSSTRVLLAGRYRGHPVEVSLLRTGASRLRLTLGVKLPQDFALFPQGWGLRWRGASKERDIQVGQSALDAAFLIRGANPAAVIRLLGEPVVRDALRQLQARGAPFQLQGQELTASPRGSLSEESIRELLRDLAGVASALQSTAENHRALAASAREAVQDSSPATGTVLTVSDRRDLDFQRFVRIREEFSRRLALHNTVVFAGGVVGLLGGGLWLFLRRAPPPDGWDLAGVPFAAGFICASLTSMVSTYFHLLCPGCGNNLRDFDNTDSDGSPTLSLDRCPHCDVWLR</sequence>
<organism evidence="2 3">
    <name type="scientific">Corallococcus exiguus</name>
    <dbReference type="NCBI Taxonomy" id="83462"/>
    <lineage>
        <taxon>Bacteria</taxon>
        <taxon>Pseudomonadati</taxon>
        <taxon>Myxococcota</taxon>
        <taxon>Myxococcia</taxon>
        <taxon>Myxococcales</taxon>
        <taxon>Cystobacterineae</taxon>
        <taxon>Myxococcaceae</taxon>
        <taxon>Corallococcus</taxon>
    </lineage>
</organism>
<accession>A0A7X4Y726</accession>
<comment type="caution">
    <text evidence="2">The sequence shown here is derived from an EMBL/GenBank/DDBJ whole genome shotgun (WGS) entry which is preliminary data.</text>
</comment>
<proteinExistence type="predicted"/>
<dbReference type="Proteomes" id="UP000537825">
    <property type="component" value="Unassembled WGS sequence"/>
</dbReference>
<evidence type="ECO:0000313" key="2">
    <source>
        <dbReference type="EMBL" id="NBC39007.1"/>
    </source>
</evidence>
<keyword evidence="1" id="KW-0812">Transmembrane</keyword>
<gene>
    <name evidence="2" type="ORF">GTZ93_04140</name>
</gene>
<evidence type="ECO:0000313" key="3">
    <source>
        <dbReference type="Proteomes" id="UP000537825"/>
    </source>
</evidence>
<name>A0A7X4Y726_9BACT</name>
<dbReference type="AlphaFoldDB" id="A0A7X4Y726"/>
<feature type="transmembrane region" description="Helical" evidence="1">
    <location>
        <begin position="6"/>
        <end position="24"/>
    </location>
</feature>